<sequence>MDGVCGAKVGGRSPLRTQICVMPGTAFLLNGVYLQWVVGWYEIVSDHGRGFRSDVLNDLLSRLNVRHRYSTPYYPQCNGLVEKTNGIICKVISKKVKKHPMERDKHLTTTLWAYRTSYKASLGLIPFHLVYGQEALLPIEVEIPSLRRLTDLQELSMKRELAIEHYINQAEKQRQEFNKQLKDKRLTEGTLVLRYNNCFDNRHDTKFEPRCEGPFMIKTKFKNGSYQLMDLSG</sequence>
<protein>
    <recommendedName>
        <fullName evidence="1">Integrase catalytic domain-containing protein</fullName>
    </recommendedName>
</protein>
<accession>A0A8T2R342</accession>
<dbReference type="InterPro" id="IPR001584">
    <property type="entry name" value="Integrase_cat-core"/>
</dbReference>
<dbReference type="Proteomes" id="UP000825935">
    <property type="component" value="Chromosome 30"/>
</dbReference>
<evidence type="ECO:0000259" key="1">
    <source>
        <dbReference type="PROSITE" id="PS50994"/>
    </source>
</evidence>
<dbReference type="GO" id="GO:0015074">
    <property type="term" value="P:DNA integration"/>
    <property type="evidence" value="ECO:0007669"/>
    <property type="project" value="InterPro"/>
</dbReference>
<evidence type="ECO:0000313" key="3">
    <source>
        <dbReference type="Proteomes" id="UP000825935"/>
    </source>
</evidence>
<organism evidence="2 3">
    <name type="scientific">Ceratopteris richardii</name>
    <name type="common">Triangle waterfern</name>
    <dbReference type="NCBI Taxonomy" id="49495"/>
    <lineage>
        <taxon>Eukaryota</taxon>
        <taxon>Viridiplantae</taxon>
        <taxon>Streptophyta</taxon>
        <taxon>Embryophyta</taxon>
        <taxon>Tracheophyta</taxon>
        <taxon>Polypodiopsida</taxon>
        <taxon>Polypodiidae</taxon>
        <taxon>Polypodiales</taxon>
        <taxon>Pteridineae</taxon>
        <taxon>Pteridaceae</taxon>
        <taxon>Parkerioideae</taxon>
        <taxon>Ceratopteris</taxon>
    </lineage>
</organism>
<gene>
    <name evidence="2" type="ORF">KP509_30G029000</name>
</gene>
<dbReference type="OMA" id="LWAFRIT"/>
<dbReference type="Gene3D" id="3.30.420.10">
    <property type="entry name" value="Ribonuclease H-like superfamily/Ribonuclease H"/>
    <property type="match status" value="1"/>
</dbReference>
<proteinExistence type="predicted"/>
<dbReference type="AlphaFoldDB" id="A0A8T2R342"/>
<keyword evidence="3" id="KW-1185">Reference proteome</keyword>
<dbReference type="OrthoDB" id="1936587at2759"/>
<name>A0A8T2R342_CERRI</name>
<comment type="caution">
    <text evidence="2">The sequence shown here is derived from an EMBL/GenBank/DDBJ whole genome shotgun (WGS) entry which is preliminary data.</text>
</comment>
<reference evidence="2" key="1">
    <citation type="submission" date="2021-08" db="EMBL/GenBank/DDBJ databases">
        <title>WGS assembly of Ceratopteris richardii.</title>
        <authorList>
            <person name="Marchant D.B."/>
            <person name="Chen G."/>
            <person name="Jenkins J."/>
            <person name="Shu S."/>
            <person name="Leebens-Mack J."/>
            <person name="Grimwood J."/>
            <person name="Schmutz J."/>
            <person name="Soltis P."/>
            <person name="Soltis D."/>
            <person name="Chen Z.-H."/>
        </authorList>
    </citation>
    <scope>NUCLEOTIDE SEQUENCE</scope>
    <source>
        <strain evidence="2">Whitten #5841</strain>
        <tissue evidence="2">Leaf</tissue>
    </source>
</reference>
<dbReference type="GO" id="GO:0003676">
    <property type="term" value="F:nucleic acid binding"/>
    <property type="evidence" value="ECO:0007669"/>
    <property type="project" value="InterPro"/>
</dbReference>
<dbReference type="PROSITE" id="PS50994">
    <property type="entry name" value="INTEGRASE"/>
    <property type="match status" value="1"/>
</dbReference>
<dbReference type="InterPro" id="IPR012337">
    <property type="entry name" value="RNaseH-like_sf"/>
</dbReference>
<dbReference type="EMBL" id="CM035435">
    <property type="protein sequence ID" value="KAH7290025.1"/>
    <property type="molecule type" value="Genomic_DNA"/>
</dbReference>
<dbReference type="SUPFAM" id="SSF53098">
    <property type="entry name" value="Ribonuclease H-like"/>
    <property type="match status" value="1"/>
</dbReference>
<dbReference type="PANTHER" id="PTHR48475">
    <property type="entry name" value="RIBONUCLEASE H"/>
    <property type="match status" value="1"/>
</dbReference>
<dbReference type="PANTHER" id="PTHR48475:SF1">
    <property type="entry name" value="RNASE H TYPE-1 DOMAIN-CONTAINING PROTEIN"/>
    <property type="match status" value="1"/>
</dbReference>
<dbReference type="InterPro" id="IPR036397">
    <property type="entry name" value="RNaseH_sf"/>
</dbReference>
<feature type="domain" description="Integrase catalytic" evidence="1">
    <location>
        <begin position="43"/>
        <end position="134"/>
    </location>
</feature>
<evidence type="ECO:0000313" key="2">
    <source>
        <dbReference type="EMBL" id="KAH7290025.1"/>
    </source>
</evidence>